<dbReference type="AlphaFoldDB" id="A0A4Q7KDH0"/>
<comment type="caution">
    <text evidence="2">The sequence shown here is derived from an EMBL/GenBank/DDBJ whole genome shotgun (WGS) entry which is preliminary data.</text>
</comment>
<keyword evidence="1" id="KW-0472">Membrane</keyword>
<sequence>MKKRVHAVAGTLGLTLITTFFVASVLVEVGGDHDAIASVKTLILYGICVLVPSMAITGGSGRSLMGKRRGPRILGKQKRMIAIAAIGLGVLTPCAILLQRLSAENDFGAAFTTLQAIELAGGAVNIVLMSLNLRDGLLLTGRIRRRRSSTTGVA</sequence>
<evidence type="ECO:0000313" key="3">
    <source>
        <dbReference type="Proteomes" id="UP000294257"/>
    </source>
</evidence>
<protein>
    <submittedName>
        <fullName evidence="2">Uncharacterized protein</fullName>
    </submittedName>
</protein>
<gene>
    <name evidence="2" type="ORF">EV193_11565</name>
</gene>
<proteinExistence type="predicted"/>
<dbReference type="RefSeq" id="WP_130348329.1">
    <property type="nucleotide sequence ID" value="NZ_SGWQ01000015.1"/>
</dbReference>
<accession>A0A4Q7KDH0</accession>
<name>A0A4Q7KDH0_9PSEU</name>
<feature type="transmembrane region" description="Helical" evidence="1">
    <location>
        <begin position="7"/>
        <end position="27"/>
    </location>
</feature>
<keyword evidence="1" id="KW-0812">Transmembrane</keyword>
<dbReference type="Proteomes" id="UP000294257">
    <property type="component" value="Unassembled WGS sequence"/>
</dbReference>
<organism evidence="2 3">
    <name type="scientific">Herbihabitans rhizosphaerae</name>
    <dbReference type="NCBI Taxonomy" id="1872711"/>
    <lineage>
        <taxon>Bacteria</taxon>
        <taxon>Bacillati</taxon>
        <taxon>Actinomycetota</taxon>
        <taxon>Actinomycetes</taxon>
        <taxon>Pseudonocardiales</taxon>
        <taxon>Pseudonocardiaceae</taxon>
        <taxon>Herbihabitans</taxon>
    </lineage>
</organism>
<feature type="transmembrane region" description="Helical" evidence="1">
    <location>
        <begin position="42"/>
        <end position="59"/>
    </location>
</feature>
<feature type="transmembrane region" description="Helical" evidence="1">
    <location>
        <begin position="119"/>
        <end position="139"/>
    </location>
</feature>
<dbReference type="EMBL" id="SGWQ01000015">
    <property type="protein sequence ID" value="RZS31186.1"/>
    <property type="molecule type" value="Genomic_DNA"/>
</dbReference>
<dbReference type="OrthoDB" id="5195601at2"/>
<keyword evidence="3" id="KW-1185">Reference proteome</keyword>
<evidence type="ECO:0000313" key="2">
    <source>
        <dbReference type="EMBL" id="RZS31186.1"/>
    </source>
</evidence>
<evidence type="ECO:0000256" key="1">
    <source>
        <dbReference type="SAM" id="Phobius"/>
    </source>
</evidence>
<keyword evidence="1" id="KW-1133">Transmembrane helix</keyword>
<feature type="transmembrane region" description="Helical" evidence="1">
    <location>
        <begin position="80"/>
        <end position="99"/>
    </location>
</feature>
<reference evidence="2 3" key="1">
    <citation type="submission" date="2019-02" db="EMBL/GenBank/DDBJ databases">
        <title>Genomic Encyclopedia of Type Strains, Phase IV (KMG-IV): sequencing the most valuable type-strain genomes for metagenomic binning, comparative biology and taxonomic classification.</title>
        <authorList>
            <person name="Goeker M."/>
        </authorList>
    </citation>
    <scope>NUCLEOTIDE SEQUENCE [LARGE SCALE GENOMIC DNA]</scope>
    <source>
        <strain evidence="2 3">DSM 101727</strain>
    </source>
</reference>